<organism evidence="2 3">
    <name type="scientific">Marasmius crinis-equi</name>
    <dbReference type="NCBI Taxonomy" id="585013"/>
    <lineage>
        <taxon>Eukaryota</taxon>
        <taxon>Fungi</taxon>
        <taxon>Dikarya</taxon>
        <taxon>Basidiomycota</taxon>
        <taxon>Agaricomycotina</taxon>
        <taxon>Agaricomycetes</taxon>
        <taxon>Agaricomycetidae</taxon>
        <taxon>Agaricales</taxon>
        <taxon>Marasmiineae</taxon>
        <taxon>Marasmiaceae</taxon>
        <taxon>Marasmius</taxon>
    </lineage>
</organism>
<evidence type="ECO:0000256" key="1">
    <source>
        <dbReference type="SAM" id="MobiDB-lite"/>
    </source>
</evidence>
<protein>
    <submittedName>
        <fullName evidence="2">Uncharacterized protein</fullName>
    </submittedName>
</protein>
<evidence type="ECO:0000313" key="3">
    <source>
        <dbReference type="Proteomes" id="UP001465976"/>
    </source>
</evidence>
<proteinExistence type="predicted"/>
<name>A0ABR3EIN5_9AGAR</name>
<feature type="non-terminal residue" evidence="2">
    <location>
        <position position="1"/>
    </location>
</feature>
<feature type="region of interest" description="Disordered" evidence="1">
    <location>
        <begin position="34"/>
        <end position="65"/>
    </location>
</feature>
<feature type="compositionally biased region" description="Acidic residues" evidence="1">
    <location>
        <begin position="223"/>
        <end position="248"/>
    </location>
</feature>
<dbReference type="Proteomes" id="UP001465976">
    <property type="component" value="Unassembled WGS sequence"/>
</dbReference>
<sequence length="262" mass="29800">SRTAYKKLVGGGPWENQLQVLNDSDVRSLRDPALVHVGPGRRGTNEEEELVSKPREPAHEDGINLTQPDRTEWEHRTKYGTGESRRLVSWIWTGGGKLDLDDGADENGNEILRAEWCKSRARLERAEEEVKLVKEEMRRTLEYLDWSATEWEKPTSDEGAADSTLREGMEAYRKCQARTQRELRSAFRDSWKQPLSEMDLLEVVEETEEHGGESERVLYGVVPEDDDEEEEDGGGELEGTEEEDELGIDYDISATVDSDDDA</sequence>
<dbReference type="EMBL" id="JBAHYK010004657">
    <property type="protein sequence ID" value="KAL0562728.1"/>
    <property type="molecule type" value="Genomic_DNA"/>
</dbReference>
<gene>
    <name evidence="2" type="ORF">V5O48_019353</name>
</gene>
<evidence type="ECO:0000313" key="2">
    <source>
        <dbReference type="EMBL" id="KAL0562728.1"/>
    </source>
</evidence>
<feature type="region of interest" description="Disordered" evidence="1">
    <location>
        <begin position="205"/>
        <end position="262"/>
    </location>
</feature>
<reference evidence="2 3" key="1">
    <citation type="submission" date="2024-02" db="EMBL/GenBank/DDBJ databases">
        <title>A draft genome for the cacao thread blight pathogen Marasmius crinis-equi.</title>
        <authorList>
            <person name="Cohen S.P."/>
            <person name="Baruah I.K."/>
            <person name="Amoako-Attah I."/>
            <person name="Bukari Y."/>
            <person name="Meinhardt L.W."/>
            <person name="Bailey B.A."/>
        </authorList>
    </citation>
    <scope>NUCLEOTIDE SEQUENCE [LARGE SCALE GENOMIC DNA]</scope>
    <source>
        <strain evidence="2 3">GH-76</strain>
    </source>
</reference>
<accession>A0ABR3EIN5</accession>
<keyword evidence="3" id="KW-1185">Reference proteome</keyword>
<comment type="caution">
    <text evidence="2">The sequence shown here is derived from an EMBL/GenBank/DDBJ whole genome shotgun (WGS) entry which is preliminary data.</text>
</comment>
<feature type="compositionally biased region" description="Basic and acidic residues" evidence="1">
    <location>
        <begin position="50"/>
        <end position="62"/>
    </location>
</feature>